<dbReference type="GO" id="GO:0004497">
    <property type="term" value="F:monooxygenase activity"/>
    <property type="evidence" value="ECO:0007669"/>
    <property type="project" value="InterPro"/>
</dbReference>
<evidence type="ECO:0000313" key="1">
    <source>
        <dbReference type="EMBL" id="ACB36353.1"/>
    </source>
</evidence>
<proteinExistence type="predicted"/>
<dbReference type="HOGENOM" id="CLU_422621_0_0_4"/>
<organism evidence="1 2">
    <name type="scientific">Leptothrix cholodnii (strain ATCC 51168 / LMG 8142 / SP-6)</name>
    <name type="common">Leptothrix discophora (strain SP-6)</name>
    <dbReference type="NCBI Taxonomy" id="395495"/>
    <lineage>
        <taxon>Bacteria</taxon>
        <taxon>Pseudomonadati</taxon>
        <taxon>Pseudomonadota</taxon>
        <taxon>Betaproteobacteria</taxon>
        <taxon>Burkholderiales</taxon>
        <taxon>Sphaerotilaceae</taxon>
        <taxon>Leptothrix</taxon>
    </lineage>
</organism>
<dbReference type="RefSeq" id="WP_012349096.1">
    <property type="nucleotide sequence ID" value="NC_010524.1"/>
</dbReference>
<dbReference type="eggNOG" id="COG2124">
    <property type="taxonomic scope" value="Bacteria"/>
</dbReference>
<dbReference type="OrthoDB" id="116741at2"/>
<protein>
    <recommendedName>
        <fullName evidence="3">Cytochrome P450</fullName>
    </recommendedName>
</protein>
<dbReference type="AlphaFoldDB" id="B1XXN4"/>
<dbReference type="InterPro" id="IPR036396">
    <property type="entry name" value="Cyt_P450_sf"/>
</dbReference>
<reference evidence="1 2" key="1">
    <citation type="submission" date="2008-03" db="EMBL/GenBank/DDBJ databases">
        <title>Complete sequence of Leptothrix cholodnii SP-6.</title>
        <authorList>
            <consortium name="US DOE Joint Genome Institute"/>
            <person name="Copeland A."/>
            <person name="Lucas S."/>
            <person name="Lapidus A."/>
            <person name="Glavina del Rio T."/>
            <person name="Dalin E."/>
            <person name="Tice H."/>
            <person name="Bruce D."/>
            <person name="Goodwin L."/>
            <person name="Pitluck S."/>
            <person name="Chertkov O."/>
            <person name="Brettin T."/>
            <person name="Detter J.C."/>
            <person name="Han C."/>
            <person name="Kuske C.R."/>
            <person name="Schmutz J."/>
            <person name="Larimer F."/>
            <person name="Land M."/>
            <person name="Hauser L."/>
            <person name="Kyrpides N."/>
            <person name="Lykidis A."/>
            <person name="Emerson D."/>
            <person name="Richardson P."/>
        </authorList>
    </citation>
    <scope>NUCLEOTIDE SEQUENCE [LARGE SCALE GENOMIC DNA]</scope>
    <source>
        <strain evidence="2">ATCC 51168 / LMG 8142 / SP-6</strain>
    </source>
</reference>
<dbReference type="GO" id="GO:0020037">
    <property type="term" value="F:heme binding"/>
    <property type="evidence" value="ECO:0007669"/>
    <property type="project" value="InterPro"/>
</dbReference>
<name>B1XXN4_LEPCP</name>
<dbReference type="EMBL" id="CP001013">
    <property type="protein sequence ID" value="ACB36353.1"/>
    <property type="molecule type" value="Genomic_DNA"/>
</dbReference>
<dbReference type="STRING" id="395495.Lcho_4101"/>
<dbReference type="Proteomes" id="UP000001693">
    <property type="component" value="Chromosome"/>
</dbReference>
<accession>B1XXN4</accession>
<dbReference type="KEGG" id="lch:Lcho_4101"/>
<evidence type="ECO:0008006" key="3">
    <source>
        <dbReference type="Google" id="ProtNLM"/>
    </source>
</evidence>
<evidence type="ECO:0000313" key="2">
    <source>
        <dbReference type="Proteomes" id="UP000001693"/>
    </source>
</evidence>
<dbReference type="Gene3D" id="1.10.630.10">
    <property type="entry name" value="Cytochrome P450"/>
    <property type="match status" value="1"/>
</dbReference>
<keyword evidence="2" id="KW-1185">Reference proteome</keyword>
<dbReference type="GO" id="GO:0005506">
    <property type="term" value="F:iron ion binding"/>
    <property type="evidence" value="ECO:0007669"/>
    <property type="project" value="InterPro"/>
</dbReference>
<dbReference type="GO" id="GO:0016705">
    <property type="term" value="F:oxidoreductase activity, acting on paired donors, with incorporation or reduction of molecular oxygen"/>
    <property type="evidence" value="ECO:0007669"/>
    <property type="project" value="InterPro"/>
</dbReference>
<sequence length="648" mass="69816">MVIDDTTRFRADDHALTDRLLARLEAGPGEPGDWRELADGGVLMFKSRTEEGAQVALVCDPALVRQVLADPQRFSNEPYAAIGGGGFMLAMDGTPHAEQRGWVQQQLFGGRAGAPLWIGQLAEIACAEALTLPLKRARFDLVDLARQAALRFAGKLFGLPRSDHVLLMRSMQYLYDGLVHQIIGRHVNTDPQQAWRRSSSTALRDRIKALIADHQSLAGTGTGTGTGTGADADAAVPVDVRTARRRQTLHKELDTLRADIARLTGGAGPVAFTPLCARFGTRPQGQAGEPQSPDERAALVIGLIGGVIGNVQTSVAIVIDRLLAGTGTELRQAVRLAQAVCAPAGDTPGAKAARDELRGCIRTILAAQPPVAFVPRRVAGIGAPVELGGQRLVRGTDLILAMGAPARSAAAASGSAATELGGAEAAIFGTGRPHDCIGQYLIEPLLVRITAEVLRLPGLDFVWNDTDRRLQRLQRRWAFKALPLPLQYARDSRLVQQPLCVLMDVKEPVAEHAAALQAVIGYGAPVIERSLREARHVHFAWFLLLDDNRKLALFTTYDGDFDAYIEYFANAVGDLFDTLFEHLADPPPMPVHQHPKEFVAKIRAYNGRNAPVGGYLFSAHPTLRVADLDNAAAPWRARARPLPDGATS</sequence>
<gene>
    <name evidence="1" type="ordered locus">Lcho_4101</name>
</gene>
<dbReference type="SUPFAM" id="SSF48264">
    <property type="entry name" value="Cytochrome P450"/>
    <property type="match status" value="1"/>
</dbReference>